<reference evidence="2 3" key="1">
    <citation type="submission" date="2016-09" db="EMBL/GenBank/DDBJ databases">
        <title>Extensive genetic diversity and differential bi-allelic expression allows diatom success in the polar Southern Ocean.</title>
        <authorList>
            <consortium name="DOE Joint Genome Institute"/>
            <person name="Mock T."/>
            <person name="Otillar R.P."/>
            <person name="Strauss J."/>
            <person name="Dupont C."/>
            <person name="Frickenhaus S."/>
            <person name="Maumus F."/>
            <person name="Mcmullan M."/>
            <person name="Sanges R."/>
            <person name="Schmutz J."/>
            <person name="Toseland A."/>
            <person name="Valas R."/>
            <person name="Veluchamy A."/>
            <person name="Ward B.J."/>
            <person name="Allen A."/>
            <person name="Barry K."/>
            <person name="Falciatore A."/>
            <person name="Ferrante M."/>
            <person name="Fortunato A.E."/>
            <person name="Gloeckner G."/>
            <person name="Gruber A."/>
            <person name="Hipkin R."/>
            <person name="Janech M."/>
            <person name="Kroth P."/>
            <person name="Leese F."/>
            <person name="Lindquist E."/>
            <person name="Lyon B.R."/>
            <person name="Martin J."/>
            <person name="Mayer C."/>
            <person name="Parker M."/>
            <person name="Quesneville H."/>
            <person name="Raymond J."/>
            <person name="Uhlig C."/>
            <person name="Valentin K.U."/>
            <person name="Worden A.Z."/>
            <person name="Armbrust E.V."/>
            <person name="Bowler C."/>
            <person name="Green B."/>
            <person name="Moulton V."/>
            <person name="Van Oosterhout C."/>
            <person name="Grigoriev I."/>
        </authorList>
    </citation>
    <scope>NUCLEOTIDE SEQUENCE [LARGE SCALE GENOMIC DNA]</scope>
    <source>
        <strain evidence="2 3">CCMP1102</strain>
    </source>
</reference>
<evidence type="ECO:0000313" key="3">
    <source>
        <dbReference type="Proteomes" id="UP000095751"/>
    </source>
</evidence>
<dbReference type="Proteomes" id="UP000095751">
    <property type="component" value="Unassembled WGS sequence"/>
</dbReference>
<feature type="compositionally biased region" description="Basic and acidic residues" evidence="1">
    <location>
        <begin position="81"/>
        <end position="96"/>
    </location>
</feature>
<name>A0A1E7ESX3_9STRA</name>
<proteinExistence type="predicted"/>
<sequence>MLTTFTSESTMIAASSSCSRRMLLLLMISTTIIAPVLSFAVPPPQQTTTFSQSITASTIQCRMSPPSSSTTPEAAAIPEESDVKETKTKTTPTKNEDIMKQLERAKAAIAVSREKIEAQEAFVAFIREEGDKQDASKEKENVPFFATSNDSDNNSDNNSSTNSNGKKERVIKNKNEDTGSFTTDGELMAKLSEEEVWESRPILEVFETEEQEGATPSFKAKNVDRDIAKSMFNLRKSLQTKDFMKIFDKRNIFIGDP</sequence>
<organism evidence="2 3">
    <name type="scientific">Fragilariopsis cylindrus CCMP1102</name>
    <dbReference type="NCBI Taxonomy" id="635003"/>
    <lineage>
        <taxon>Eukaryota</taxon>
        <taxon>Sar</taxon>
        <taxon>Stramenopiles</taxon>
        <taxon>Ochrophyta</taxon>
        <taxon>Bacillariophyta</taxon>
        <taxon>Bacillariophyceae</taxon>
        <taxon>Bacillariophycidae</taxon>
        <taxon>Bacillariales</taxon>
        <taxon>Bacillariaceae</taxon>
        <taxon>Fragilariopsis</taxon>
    </lineage>
</organism>
<evidence type="ECO:0000313" key="2">
    <source>
        <dbReference type="EMBL" id="OEU08969.1"/>
    </source>
</evidence>
<keyword evidence="3" id="KW-1185">Reference proteome</keyword>
<protein>
    <submittedName>
        <fullName evidence="2">Uncharacterized protein</fullName>
    </submittedName>
</protein>
<gene>
    <name evidence="2" type="ORF">FRACYDRAFT_271640</name>
</gene>
<dbReference type="AlphaFoldDB" id="A0A1E7ESX3"/>
<dbReference type="OrthoDB" id="48430at2759"/>
<accession>A0A1E7ESX3</accession>
<feature type="region of interest" description="Disordered" evidence="1">
    <location>
        <begin position="62"/>
        <end position="96"/>
    </location>
</feature>
<dbReference type="KEGG" id="fcy:FRACYDRAFT_271640"/>
<evidence type="ECO:0000256" key="1">
    <source>
        <dbReference type="SAM" id="MobiDB-lite"/>
    </source>
</evidence>
<feature type="region of interest" description="Disordered" evidence="1">
    <location>
        <begin position="144"/>
        <end position="182"/>
    </location>
</feature>
<feature type="compositionally biased region" description="Low complexity" evidence="1">
    <location>
        <begin position="147"/>
        <end position="164"/>
    </location>
</feature>
<dbReference type="EMBL" id="KV784378">
    <property type="protein sequence ID" value="OEU08969.1"/>
    <property type="molecule type" value="Genomic_DNA"/>
</dbReference>
<feature type="compositionally biased region" description="Basic and acidic residues" evidence="1">
    <location>
        <begin position="165"/>
        <end position="177"/>
    </location>
</feature>
<dbReference type="InParanoid" id="A0A1E7ESX3"/>